<proteinExistence type="inferred from homology"/>
<evidence type="ECO:0000256" key="8">
    <source>
        <dbReference type="ARBA" id="ARBA00066317"/>
    </source>
</evidence>
<dbReference type="GO" id="GO:0102933">
    <property type="term" value="F:GDP-4-dehydro-6-deoxy-D-mannose-4-aminotransferase activity"/>
    <property type="evidence" value="ECO:0007669"/>
    <property type="project" value="UniProtKB-EC"/>
</dbReference>
<keyword evidence="5 11" id="KW-0663">Pyridoxal phosphate</keyword>
<evidence type="ECO:0000256" key="2">
    <source>
        <dbReference type="ARBA" id="ARBA00005125"/>
    </source>
</evidence>
<dbReference type="InterPro" id="IPR026385">
    <property type="entry name" value="LegC-like"/>
</dbReference>
<dbReference type="PANTHER" id="PTHR30244:SF30">
    <property type="entry name" value="BLR5990 PROTEIN"/>
    <property type="match status" value="1"/>
</dbReference>
<evidence type="ECO:0000256" key="9">
    <source>
        <dbReference type="ARBA" id="ARBA00074221"/>
    </source>
</evidence>
<dbReference type="EC" id="2.6.1.102" evidence="8"/>
<dbReference type="Gene3D" id="3.40.640.10">
    <property type="entry name" value="Type I PLP-dependent aspartate aminotransferase-like (Major domain)"/>
    <property type="match status" value="1"/>
</dbReference>
<feature type="active site" description="Proton acceptor" evidence="10">
    <location>
        <position position="219"/>
    </location>
</feature>
<keyword evidence="3 13" id="KW-0032">Aminotransferase</keyword>
<dbReference type="Proteomes" id="UP000182491">
    <property type="component" value="Unassembled WGS sequence"/>
</dbReference>
<evidence type="ECO:0000256" key="3">
    <source>
        <dbReference type="ARBA" id="ARBA00022576"/>
    </source>
</evidence>
<dbReference type="GO" id="GO:0000271">
    <property type="term" value="P:polysaccharide biosynthetic process"/>
    <property type="evidence" value="ECO:0007669"/>
    <property type="project" value="TreeGrafter"/>
</dbReference>
<evidence type="ECO:0000313" key="14">
    <source>
        <dbReference type="Proteomes" id="UP000182491"/>
    </source>
</evidence>
<sequence>MTSSSKYSNIISYIKELFPGQNFIPLHEPRFVGNERKYVVDAIDSTFVSSVGAYVNRFEEMMQKITGAKYAVATVNGTAALHMALIVAGVTQGDEVISQDLTFIATANAISYLGASPVFLDIDRNNLGLSAASLEAFLQENGRKENNATFNRKTGKRIAACVPMHSFGFPCDIDKIAAICDEWHIPLVEDAAESLGSYHKTKHTGTTGLVGTFSFNGNKTVTCGGGGALVTNNEAIAKLAKHLTTQAKVPHAWEFNHDHIGYNYRMPNLNAALACAQLEQLGAFLENKRELATKYKLFFEGVEGVEFVTEESDAKANYWLNVLLLESKEARDAFLTEANSNGVMVRPAWTLMHKLPMFQDNLHGDVSVSTWIEERLVNIPSSVRL</sequence>
<dbReference type="PANTHER" id="PTHR30244">
    <property type="entry name" value="TRANSAMINASE"/>
    <property type="match status" value="1"/>
</dbReference>
<dbReference type="RefSeq" id="WP_068836823.1">
    <property type="nucleotide sequence ID" value="NZ_BMXC01000001.1"/>
</dbReference>
<dbReference type="InterPro" id="IPR015422">
    <property type="entry name" value="PyrdxlP-dep_Trfase_small"/>
</dbReference>
<accession>A0A1I7H617</accession>
<dbReference type="Pfam" id="PF01041">
    <property type="entry name" value="DegT_DnrJ_EryC1"/>
    <property type="match status" value="1"/>
</dbReference>
<dbReference type="AlphaFoldDB" id="A0A1I7H617"/>
<comment type="catalytic activity">
    <reaction evidence="7">
        <text>GDP-alpha-D-perosamine + 2-oxoglutarate = GDP-4-dehydro-alpha-D-rhamnose + L-glutamate</text>
        <dbReference type="Rhea" id="RHEA:36779"/>
        <dbReference type="ChEBI" id="CHEBI:16810"/>
        <dbReference type="ChEBI" id="CHEBI:29985"/>
        <dbReference type="ChEBI" id="CHEBI:57964"/>
        <dbReference type="ChEBI" id="CHEBI:73996"/>
        <dbReference type="EC" id="2.6.1.102"/>
    </reaction>
</comment>
<keyword evidence="4 13" id="KW-0808">Transferase</keyword>
<comment type="similarity">
    <text evidence="6 12">Belongs to the DegT/DnrJ/EryC1 family.</text>
</comment>
<dbReference type="FunFam" id="3.40.640.10:FF:000090">
    <property type="entry name" value="Pyridoxal phosphate-dependent aminotransferase"/>
    <property type="match status" value="1"/>
</dbReference>
<dbReference type="STRING" id="388950.GCA_001611675_00633"/>
<feature type="modified residue" description="N6-(pyridoxal phosphate)lysine" evidence="11">
    <location>
        <position position="219"/>
    </location>
</feature>
<dbReference type="InterPro" id="IPR000653">
    <property type="entry name" value="DegT/StrS_aminotransferase"/>
</dbReference>
<evidence type="ECO:0000256" key="7">
    <source>
        <dbReference type="ARBA" id="ARBA00051587"/>
    </source>
</evidence>
<reference evidence="14" key="1">
    <citation type="submission" date="2016-10" db="EMBL/GenBank/DDBJ databases">
        <authorList>
            <person name="Varghese N."/>
        </authorList>
    </citation>
    <scope>NUCLEOTIDE SEQUENCE [LARGE SCALE GENOMIC DNA]</scope>
    <source>
        <strain evidence="14">DSM 18820</strain>
    </source>
</reference>
<dbReference type="PIRSF" id="PIRSF000390">
    <property type="entry name" value="PLP_StrS"/>
    <property type="match status" value="1"/>
</dbReference>
<protein>
    <recommendedName>
        <fullName evidence="9">GDP-perosamine synthase</fullName>
        <ecNumber evidence="8">2.6.1.102</ecNumber>
    </recommendedName>
</protein>
<name>A0A1I7H617_9BACT</name>
<evidence type="ECO:0000256" key="11">
    <source>
        <dbReference type="PIRSR" id="PIRSR000390-2"/>
    </source>
</evidence>
<evidence type="ECO:0000256" key="10">
    <source>
        <dbReference type="PIRSR" id="PIRSR000390-1"/>
    </source>
</evidence>
<dbReference type="EMBL" id="FPCA01000001">
    <property type="protein sequence ID" value="SFU56089.1"/>
    <property type="molecule type" value="Genomic_DNA"/>
</dbReference>
<dbReference type="InterPro" id="IPR015424">
    <property type="entry name" value="PyrdxlP-dep_Trfase"/>
</dbReference>
<keyword evidence="14" id="KW-1185">Reference proteome</keyword>
<dbReference type="GO" id="GO:0030170">
    <property type="term" value="F:pyridoxal phosphate binding"/>
    <property type="evidence" value="ECO:0007669"/>
    <property type="project" value="TreeGrafter"/>
</dbReference>
<dbReference type="NCBIfam" id="TIGR04181">
    <property type="entry name" value="NHT_00031"/>
    <property type="match status" value="1"/>
</dbReference>
<dbReference type="Gene3D" id="3.90.1150.10">
    <property type="entry name" value="Aspartate Aminotransferase, domain 1"/>
    <property type="match status" value="1"/>
</dbReference>
<organism evidence="13 14">
    <name type="scientific">Pontibacter akesuensis</name>
    <dbReference type="NCBI Taxonomy" id="388950"/>
    <lineage>
        <taxon>Bacteria</taxon>
        <taxon>Pseudomonadati</taxon>
        <taxon>Bacteroidota</taxon>
        <taxon>Cytophagia</taxon>
        <taxon>Cytophagales</taxon>
        <taxon>Hymenobacteraceae</taxon>
        <taxon>Pontibacter</taxon>
    </lineage>
</organism>
<evidence type="ECO:0000256" key="12">
    <source>
        <dbReference type="RuleBase" id="RU004508"/>
    </source>
</evidence>
<evidence type="ECO:0000256" key="5">
    <source>
        <dbReference type="ARBA" id="ARBA00022898"/>
    </source>
</evidence>
<comment type="pathway">
    <text evidence="2">Bacterial outer membrane biogenesis; LPS O-antigen biosynthesis.</text>
</comment>
<dbReference type="OrthoDB" id="9810913at2"/>
<dbReference type="CDD" id="cd00616">
    <property type="entry name" value="AHBA_syn"/>
    <property type="match status" value="1"/>
</dbReference>
<dbReference type="InterPro" id="IPR015421">
    <property type="entry name" value="PyrdxlP-dep_Trfase_major"/>
</dbReference>
<gene>
    <name evidence="13" type="ORF">SAMN04487941_1535</name>
</gene>
<dbReference type="SUPFAM" id="SSF53383">
    <property type="entry name" value="PLP-dependent transferases"/>
    <property type="match status" value="1"/>
</dbReference>
<comment type="cofactor">
    <cofactor evidence="1">
        <name>pyridoxal 5'-phosphate</name>
        <dbReference type="ChEBI" id="CHEBI:597326"/>
    </cofactor>
</comment>
<evidence type="ECO:0000256" key="4">
    <source>
        <dbReference type="ARBA" id="ARBA00022679"/>
    </source>
</evidence>
<evidence type="ECO:0000256" key="6">
    <source>
        <dbReference type="ARBA" id="ARBA00037999"/>
    </source>
</evidence>
<evidence type="ECO:0000313" key="13">
    <source>
        <dbReference type="EMBL" id="SFU56089.1"/>
    </source>
</evidence>
<evidence type="ECO:0000256" key="1">
    <source>
        <dbReference type="ARBA" id="ARBA00001933"/>
    </source>
</evidence>